<feature type="compositionally biased region" description="Gly residues" evidence="1">
    <location>
        <begin position="149"/>
        <end position="160"/>
    </location>
</feature>
<proteinExistence type="predicted"/>
<protein>
    <submittedName>
        <fullName evidence="2">Uncharacterized protein</fullName>
    </submittedName>
</protein>
<feature type="compositionally biased region" description="Pro residues" evidence="1">
    <location>
        <begin position="1"/>
        <end position="24"/>
    </location>
</feature>
<feature type="compositionally biased region" description="Basic and acidic residues" evidence="1">
    <location>
        <begin position="193"/>
        <end position="202"/>
    </location>
</feature>
<gene>
    <name evidence="2" type="ORF">PCOR1329_LOCUS56786</name>
</gene>
<feature type="compositionally biased region" description="Basic and acidic residues" evidence="1">
    <location>
        <begin position="28"/>
        <end position="41"/>
    </location>
</feature>
<dbReference type="EMBL" id="CAUYUJ010016995">
    <property type="protein sequence ID" value="CAK0870776.1"/>
    <property type="molecule type" value="Genomic_DNA"/>
</dbReference>
<evidence type="ECO:0000256" key="1">
    <source>
        <dbReference type="SAM" id="MobiDB-lite"/>
    </source>
</evidence>
<dbReference type="Proteomes" id="UP001189429">
    <property type="component" value="Unassembled WGS sequence"/>
</dbReference>
<organism evidence="2 3">
    <name type="scientific">Prorocentrum cordatum</name>
    <dbReference type="NCBI Taxonomy" id="2364126"/>
    <lineage>
        <taxon>Eukaryota</taxon>
        <taxon>Sar</taxon>
        <taxon>Alveolata</taxon>
        <taxon>Dinophyceae</taxon>
        <taxon>Prorocentrales</taxon>
        <taxon>Prorocentraceae</taxon>
        <taxon>Prorocentrum</taxon>
    </lineage>
</organism>
<name>A0ABN9VF30_9DINO</name>
<feature type="compositionally biased region" description="Basic and acidic residues" evidence="1">
    <location>
        <begin position="131"/>
        <end position="141"/>
    </location>
</feature>
<sequence length="317" mass="33082">MATTPGTPPYPPPPGTPPCPPPPCSDDDEHRSRSPRRREGASAEQANSAARLPDSSMRAALDEATKALTQAMQTSGQLTDAIVPALITNRELAKALVTALMSTLVTSNSDLFKTVRELTARVETLEGKVKLIEAHSPKDDDKDNDEGGDAGSKGGKGGGAPNHDSSNAGDDSKGGEGDGAPNDDSSKTGDNSKGGDDSKGNDADSLMPYDGPRQHVIHYDCGFSDLDVLLQVALQLKNGPCDELGHNGLSGKGDYSSDSTGGSGEGEELISDIFERVAKKEKEAKTTWATCSHCGLNQVAGSRGGNCVMCNWPVLYN</sequence>
<feature type="region of interest" description="Disordered" evidence="1">
    <location>
        <begin position="131"/>
        <end position="209"/>
    </location>
</feature>
<feature type="region of interest" description="Disordered" evidence="1">
    <location>
        <begin position="1"/>
        <end position="56"/>
    </location>
</feature>
<comment type="caution">
    <text evidence="2">The sequence shown here is derived from an EMBL/GenBank/DDBJ whole genome shotgun (WGS) entry which is preliminary data.</text>
</comment>
<evidence type="ECO:0000313" key="3">
    <source>
        <dbReference type="Proteomes" id="UP001189429"/>
    </source>
</evidence>
<reference evidence="2" key="1">
    <citation type="submission" date="2023-10" db="EMBL/GenBank/DDBJ databases">
        <authorList>
            <person name="Chen Y."/>
            <person name="Shah S."/>
            <person name="Dougan E. K."/>
            <person name="Thang M."/>
            <person name="Chan C."/>
        </authorList>
    </citation>
    <scope>NUCLEOTIDE SEQUENCE [LARGE SCALE GENOMIC DNA]</scope>
</reference>
<keyword evidence="3" id="KW-1185">Reference proteome</keyword>
<accession>A0ABN9VF30</accession>
<evidence type="ECO:0000313" key="2">
    <source>
        <dbReference type="EMBL" id="CAK0870776.1"/>
    </source>
</evidence>